<dbReference type="PANTHER" id="PTHR48079:SF6">
    <property type="entry name" value="NAD(P)-BINDING DOMAIN-CONTAINING PROTEIN-RELATED"/>
    <property type="match status" value="1"/>
</dbReference>
<protein>
    <submittedName>
        <fullName evidence="3">Oxidase ucsJ</fullName>
    </submittedName>
</protein>
<evidence type="ECO:0000259" key="1">
    <source>
        <dbReference type="Pfam" id="PF01370"/>
    </source>
</evidence>
<accession>A0ABR0SSM7</accession>
<feature type="domain" description="NAD-dependent epimerase/dehydratase" evidence="1">
    <location>
        <begin position="124"/>
        <end position="207"/>
    </location>
</feature>
<name>A0ABR0SSM7_9HYPO</name>
<comment type="caution">
    <text evidence="3">The sequence shown here is derived from an EMBL/GenBank/DDBJ whole genome shotgun (WGS) entry which is preliminary data.</text>
</comment>
<dbReference type="EMBL" id="JAVFKD010000004">
    <property type="protein sequence ID" value="KAK5995171.1"/>
    <property type="molecule type" value="Genomic_DNA"/>
</dbReference>
<evidence type="ECO:0000313" key="4">
    <source>
        <dbReference type="Proteomes" id="UP001338125"/>
    </source>
</evidence>
<evidence type="ECO:0000313" key="3">
    <source>
        <dbReference type="EMBL" id="KAK5995171.1"/>
    </source>
</evidence>
<gene>
    <name evidence="3" type="ORF">PT974_03568</name>
</gene>
<dbReference type="PANTHER" id="PTHR48079">
    <property type="entry name" value="PROTEIN YEEZ"/>
    <property type="match status" value="1"/>
</dbReference>
<dbReference type="Gene3D" id="3.40.50.720">
    <property type="entry name" value="NAD(P)-binding Rossmann-like Domain"/>
    <property type="match status" value="2"/>
</dbReference>
<dbReference type="InterPro" id="IPR001509">
    <property type="entry name" value="Epimerase_deHydtase"/>
</dbReference>
<keyword evidence="4" id="KW-1185">Reference proteome</keyword>
<sequence length="312" mass="34706">MDGKRILLFGITGYVGGQVALHLLQKHPQLNLTAMVRRESQRAAVHTTFPTVHLVLGDLTSVSLLEEECLKADIVVNCATSDDDKAVSVMLETLRSRPHNTFDDVTDIRQITSWPDAHWHRNVDKIVLEAGQDPDSGVKTAILCPPTVYGRGDGPINQRSIQIPELISWSMQRGRVFQVGLGQNIWQYVHVADLADAYVLLIEAAGAERSGHWGQDGYYFVENGSYTSTALSSSIADTLRDMRILQNNGVESLNVDQVQDFVPMGHKMWGTNARGLASRLRGLGWRPSRPHWTTTIRGAVEMELERAQKKEA</sequence>
<dbReference type="InterPro" id="IPR051783">
    <property type="entry name" value="NAD(P)-dependent_oxidoreduct"/>
</dbReference>
<dbReference type="SUPFAM" id="SSF51735">
    <property type="entry name" value="NAD(P)-binding Rossmann-fold domains"/>
    <property type="match status" value="1"/>
</dbReference>
<feature type="domain" description="NAD(P)-binding" evidence="2">
    <location>
        <begin position="10"/>
        <end position="84"/>
    </location>
</feature>
<dbReference type="InterPro" id="IPR036291">
    <property type="entry name" value="NAD(P)-bd_dom_sf"/>
</dbReference>
<dbReference type="Pfam" id="PF13460">
    <property type="entry name" value="NAD_binding_10"/>
    <property type="match status" value="1"/>
</dbReference>
<dbReference type="InterPro" id="IPR016040">
    <property type="entry name" value="NAD(P)-bd_dom"/>
</dbReference>
<dbReference type="Pfam" id="PF01370">
    <property type="entry name" value="Epimerase"/>
    <property type="match status" value="1"/>
</dbReference>
<dbReference type="Proteomes" id="UP001338125">
    <property type="component" value="Unassembled WGS sequence"/>
</dbReference>
<reference evidence="3 4" key="1">
    <citation type="submission" date="2024-01" db="EMBL/GenBank/DDBJ databases">
        <title>Complete genome of Cladobotryum mycophilum ATHUM6906.</title>
        <authorList>
            <person name="Christinaki A.C."/>
            <person name="Myridakis A.I."/>
            <person name="Kouvelis V.N."/>
        </authorList>
    </citation>
    <scope>NUCLEOTIDE SEQUENCE [LARGE SCALE GENOMIC DNA]</scope>
    <source>
        <strain evidence="3 4">ATHUM6906</strain>
    </source>
</reference>
<organism evidence="3 4">
    <name type="scientific">Cladobotryum mycophilum</name>
    <dbReference type="NCBI Taxonomy" id="491253"/>
    <lineage>
        <taxon>Eukaryota</taxon>
        <taxon>Fungi</taxon>
        <taxon>Dikarya</taxon>
        <taxon>Ascomycota</taxon>
        <taxon>Pezizomycotina</taxon>
        <taxon>Sordariomycetes</taxon>
        <taxon>Hypocreomycetidae</taxon>
        <taxon>Hypocreales</taxon>
        <taxon>Hypocreaceae</taxon>
        <taxon>Cladobotryum</taxon>
    </lineage>
</organism>
<proteinExistence type="predicted"/>
<evidence type="ECO:0000259" key="2">
    <source>
        <dbReference type="Pfam" id="PF13460"/>
    </source>
</evidence>